<dbReference type="EMBL" id="CP071446">
    <property type="protein sequence ID" value="QTA38745.1"/>
    <property type="molecule type" value="Genomic_DNA"/>
</dbReference>
<comment type="function">
    <text evidence="1 17">Catalyzes the conversion of epoxyqueuosine (oQ) to queuosine (Q), which is a hypermodified base found in the wobble positions of tRNA(Asp), tRNA(Asn), tRNA(His) and tRNA(Tyr).</text>
</comment>
<feature type="binding site" evidence="17">
    <location>
        <position position="7"/>
    </location>
    <ligand>
        <name>[4Fe-4S] cluster</name>
        <dbReference type="ChEBI" id="CHEBI:49883"/>
    </ligand>
</feature>
<dbReference type="RefSeq" id="WP_207567462.1">
    <property type="nucleotide sequence ID" value="NZ_CP071446.1"/>
</dbReference>
<evidence type="ECO:0000256" key="17">
    <source>
        <dbReference type="HAMAP-Rule" id="MF_02089"/>
    </source>
</evidence>
<evidence type="ECO:0000256" key="8">
    <source>
        <dbReference type="ARBA" id="ARBA00022723"/>
    </source>
</evidence>
<organism evidence="18 19">
    <name type="scientific">Thermosipho ferrireducens</name>
    <dbReference type="NCBI Taxonomy" id="2571116"/>
    <lineage>
        <taxon>Bacteria</taxon>
        <taxon>Thermotogati</taxon>
        <taxon>Thermotogota</taxon>
        <taxon>Thermotogae</taxon>
        <taxon>Thermotogales</taxon>
        <taxon>Fervidobacteriaceae</taxon>
        <taxon>Thermosipho</taxon>
    </lineage>
</organism>
<dbReference type="PANTHER" id="PTHR36701">
    <property type="entry name" value="EPOXYQUEUOSINE REDUCTASE QUEH"/>
    <property type="match status" value="1"/>
</dbReference>
<name>A0ABX7SBG7_9BACT</name>
<evidence type="ECO:0000256" key="13">
    <source>
        <dbReference type="ARBA" id="ARBA00023157"/>
    </source>
</evidence>
<evidence type="ECO:0000256" key="3">
    <source>
        <dbReference type="ARBA" id="ARBA00008207"/>
    </source>
</evidence>
<keyword evidence="13 17" id="KW-1015">Disulfide bond</keyword>
<sequence length="265" mass="31509">MLLHVCCAPDLVPAFFRLKASNSLKDVKLFFYNPNIHPENEYVKRYKEVEKLATQWNLEIVESDYEPDVFFDWVRGYEHLGENSRRCELCIYYRLVKTAEVAQKISEESFATTLTASPRKVLEKINKIGKIVEEKQGTKYISTTFRKGREYNLALSYVRENHIYRQKYCGCSYSLNEAIKLKETSQNRRREKLKNYGINGIELDPEEFYLDEKFYMEFLEKYSEIIALIRPRVVIVDSKLSRKLNLKKGWNKFSKFKTKVVIKER</sequence>
<evidence type="ECO:0000313" key="18">
    <source>
        <dbReference type="EMBL" id="QTA38745.1"/>
    </source>
</evidence>
<evidence type="ECO:0000256" key="5">
    <source>
        <dbReference type="ARBA" id="ARBA00016895"/>
    </source>
</evidence>
<evidence type="ECO:0000256" key="12">
    <source>
        <dbReference type="ARBA" id="ARBA00023014"/>
    </source>
</evidence>
<evidence type="ECO:0000256" key="7">
    <source>
        <dbReference type="ARBA" id="ARBA00022694"/>
    </source>
</evidence>
<keyword evidence="11 17" id="KW-0408">Iron</keyword>
<evidence type="ECO:0000256" key="6">
    <source>
        <dbReference type="ARBA" id="ARBA00022485"/>
    </source>
</evidence>
<keyword evidence="7 17" id="KW-0819">tRNA processing</keyword>
<feature type="binding site" evidence="17">
    <location>
        <position position="90"/>
    </location>
    <ligand>
        <name>[4Fe-4S] cluster</name>
        <dbReference type="ChEBI" id="CHEBI:49883"/>
    </ligand>
</feature>
<feature type="binding site" evidence="17">
    <location>
        <position position="87"/>
    </location>
    <ligand>
        <name>[4Fe-4S] cluster</name>
        <dbReference type="ChEBI" id="CHEBI:49883"/>
    </ligand>
</feature>
<keyword evidence="8 17" id="KW-0479">Metal-binding</keyword>
<gene>
    <name evidence="17" type="primary">queH</name>
    <name evidence="18" type="ORF">JYK00_04350</name>
</gene>
<keyword evidence="19" id="KW-1185">Reference proteome</keyword>
<dbReference type="HAMAP" id="MF_02089">
    <property type="entry name" value="QueH"/>
    <property type="match status" value="1"/>
</dbReference>
<evidence type="ECO:0000256" key="9">
    <source>
        <dbReference type="ARBA" id="ARBA00022785"/>
    </source>
</evidence>
<feature type="disulfide bond" description="Redox-active" evidence="17">
    <location>
        <begin position="169"/>
        <end position="171"/>
    </location>
</feature>
<evidence type="ECO:0000256" key="4">
    <source>
        <dbReference type="ARBA" id="ARBA00012622"/>
    </source>
</evidence>
<evidence type="ECO:0000256" key="10">
    <source>
        <dbReference type="ARBA" id="ARBA00023002"/>
    </source>
</evidence>
<comment type="similarity">
    <text evidence="3 17">Belongs to the QueH family.</text>
</comment>
<dbReference type="InterPro" id="IPR003828">
    <property type="entry name" value="QueH"/>
</dbReference>
<dbReference type="EC" id="1.17.99.6" evidence="4 17"/>
<feature type="binding site" evidence="17">
    <location>
        <position position="6"/>
    </location>
    <ligand>
        <name>[4Fe-4S] cluster</name>
        <dbReference type="ChEBI" id="CHEBI:49883"/>
    </ligand>
</feature>
<reference evidence="18 19" key="1">
    <citation type="submission" date="2021-03" db="EMBL/GenBank/DDBJ databases">
        <title>Thermosipho ferrireducens sp.nov., an anaerobic thermophilic iron-reducing bacterium isolated from a deep-sea hydrothermal sulfide deposits.</title>
        <authorList>
            <person name="Zeng X."/>
            <person name="Chen Y."/>
            <person name="Shao Z."/>
        </authorList>
    </citation>
    <scope>NUCLEOTIDE SEQUENCE [LARGE SCALE GENOMIC DNA]</scope>
    <source>
        <strain evidence="18 19">JL129W03</strain>
    </source>
</reference>
<evidence type="ECO:0000256" key="16">
    <source>
        <dbReference type="ARBA" id="ARBA00047415"/>
    </source>
</evidence>
<proteinExistence type="inferred from homology"/>
<protein>
    <recommendedName>
        <fullName evidence="5 17">Epoxyqueuosine reductase QueH</fullName>
        <ecNumber evidence="4 17">1.17.99.6</ecNumber>
    </recommendedName>
    <alternativeName>
        <fullName evidence="15 17">Queuosine biosynthesis protein QueH</fullName>
    </alternativeName>
</protein>
<dbReference type="Pfam" id="PF02677">
    <property type="entry name" value="QueH"/>
    <property type="match status" value="1"/>
</dbReference>
<evidence type="ECO:0000256" key="1">
    <source>
        <dbReference type="ARBA" id="ARBA00002268"/>
    </source>
</evidence>
<keyword evidence="10 17" id="KW-0560">Oxidoreductase</keyword>
<evidence type="ECO:0000313" key="19">
    <source>
        <dbReference type="Proteomes" id="UP000671862"/>
    </source>
</evidence>
<dbReference type="Proteomes" id="UP000671862">
    <property type="component" value="Chromosome"/>
</dbReference>
<evidence type="ECO:0000256" key="14">
    <source>
        <dbReference type="ARBA" id="ARBA00023284"/>
    </source>
</evidence>
<evidence type="ECO:0000256" key="2">
    <source>
        <dbReference type="ARBA" id="ARBA00004691"/>
    </source>
</evidence>
<comment type="catalytic activity">
    <reaction evidence="16 17">
        <text>epoxyqueuosine(34) in tRNA + AH2 = queuosine(34) in tRNA + A + H2O</text>
        <dbReference type="Rhea" id="RHEA:32159"/>
        <dbReference type="Rhea" id="RHEA-COMP:18571"/>
        <dbReference type="Rhea" id="RHEA-COMP:18582"/>
        <dbReference type="ChEBI" id="CHEBI:13193"/>
        <dbReference type="ChEBI" id="CHEBI:15377"/>
        <dbReference type="ChEBI" id="CHEBI:17499"/>
        <dbReference type="ChEBI" id="CHEBI:194431"/>
        <dbReference type="ChEBI" id="CHEBI:194443"/>
        <dbReference type="EC" id="1.17.99.6"/>
    </reaction>
</comment>
<keyword evidence="9 17" id="KW-0671">Queuosine biosynthesis</keyword>
<evidence type="ECO:0000256" key="11">
    <source>
        <dbReference type="ARBA" id="ARBA00023004"/>
    </source>
</evidence>
<keyword evidence="14 17" id="KW-0676">Redox-active center</keyword>
<comment type="pathway">
    <text evidence="2 17">tRNA modification; tRNA-queuosine biosynthesis.</text>
</comment>
<evidence type="ECO:0000256" key="15">
    <source>
        <dbReference type="ARBA" id="ARBA00031446"/>
    </source>
</evidence>
<accession>A0ABX7SBG7</accession>
<keyword evidence="6 17" id="KW-0004">4Fe-4S</keyword>
<dbReference type="PANTHER" id="PTHR36701:SF1">
    <property type="entry name" value="EPOXYQUEUOSINE REDUCTASE QUEH"/>
    <property type="match status" value="1"/>
</dbReference>
<keyword evidence="12 17" id="KW-0411">Iron-sulfur</keyword>